<dbReference type="Pfam" id="PF00691">
    <property type="entry name" value="OmpA"/>
    <property type="match status" value="1"/>
</dbReference>
<feature type="domain" description="OmpA-like" evidence="6">
    <location>
        <begin position="375"/>
        <end position="492"/>
    </location>
</feature>
<evidence type="ECO:0000259" key="6">
    <source>
        <dbReference type="PROSITE" id="PS51123"/>
    </source>
</evidence>
<keyword evidence="2 4" id="KW-0472">Membrane</keyword>
<evidence type="ECO:0000313" key="7">
    <source>
        <dbReference type="EMBL" id="GAA0308743.1"/>
    </source>
</evidence>
<keyword evidence="3" id="KW-0998">Cell outer membrane</keyword>
<evidence type="ECO:0000256" key="1">
    <source>
        <dbReference type="ARBA" id="ARBA00004442"/>
    </source>
</evidence>
<evidence type="ECO:0000256" key="5">
    <source>
        <dbReference type="SAM" id="MobiDB-lite"/>
    </source>
</evidence>
<gene>
    <name evidence="7" type="ORF">GCM10009129_02350</name>
</gene>
<dbReference type="SUPFAM" id="SSF103088">
    <property type="entry name" value="OmpA-like"/>
    <property type="match status" value="1"/>
</dbReference>
<evidence type="ECO:0000313" key="8">
    <source>
        <dbReference type="Proteomes" id="UP001501787"/>
    </source>
</evidence>
<evidence type="ECO:0000256" key="3">
    <source>
        <dbReference type="ARBA" id="ARBA00023237"/>
    </source>
</evidence>
<feature type="compositionally biased region" description="Polar residues" evidence="5">
    <location>
        <begin position="509"/>
        <end position="525"/>
    </location>
</feature>
<reference evidence="8" key="1">
    <citation type="journal article" date="2019" name="Int. J. Syst. Evol. Microbiol.">
        <title>The Global Catalogue of Microorganisms (GCM) 10K type strain sequencing project: providing services to taxonomists for standard genome sequencing and annotation.</title>
        <authorList>
            <consortium name="The Broad Institute Genomics Platform"/>
            <consortium name="The Broad Institute Genome Sequencing Center for Infectious Disease"/>
            <person name="Wu L."/>
            <person name="Ma J."/>
        </authorList>
    </citation>
    <scope>NUCLEOTIDE SEQUENCE [LARGE SCALE GENOMIC DNA]</scope>
    <source>
        <strain evidence="8">JCM 16343</strain>
    </source>
</reference>
<accession>A0ABP3FBF0</accession>
<dbReference type="Proteomes" id="UP001501787">
    <property type="component" value="Unassembled WGS sequence"/>
</dbReference>
<sequence length="525" mass="55752">MDIISHLTRTVTPAVISDEAHTHEHANMLEAFYAIFAARLADEGTYNQLAHDNIALDDKSLVSRIWTDKAQQEQITEELASHHHLEKEETRALTAAAAPLAYHELHSLAGATPVPEFLHNNHSRYEPHIPLWASALLPAATVAAVHDAEPVSAAPIGNENAREGSFMKALLPIVGLIILSALAWALLKGCQTDPEPVGMPMQSEQSAETAADTADGAAADSTAQNAVAMPVPASLRIATGTGSSLYACRINVGDAALQSAIIDEVGNVFGDEVGRCQADVDDYYATDMPAAEQLMSVLPIIKSVPNATMLIEGDTITINAPDQAALDKMIADVQSVAPAMRVIAAPPLDVDAAVAESIDASSTALDNLSEPPNPRDVARALSMQVINFAVDEAKIPDANKPLLDRAVALMQQVPTMSLMIIGHTDKQASASYNMQLSEKRAQAVKDYMVAQGADASRLMTKGMGETDPVADNATEQGRFRNRRIEFTIYDSAMSEGNGVSLTAGDSGDVNMQNNSLDTSDSTSAQ</sequence>
<dbReference type="InterPro" id="IPR006665">
    <property type="entry name" value="OmpA-like"/>
</dbReference>
<dbReference type="PANTHER" id="PTHR30329">
    <property type="entry name" value="STATOR ELEMENT OF FLAGELLAR MOTOR COMPLEX"/>
    <property type="match status" value="1"/>
</dbReference>
<keyword evidence="8" id="KW-1185">Reference proteome</keyword>
<proteinExistence type="predicted"/>
<evidence type="ECO:0000256" key="4">
    <source>
        <dbReference type="PROSITE-ProRule" id="PRU00473"/>
    </source>
</evidence>
<feature type="compositionally biased region" description="Low complexity" evidence="5">
    <location>
        <begin position="207"/>
        <end position="218"/>
    </location>
</feature>
<dbReference type="RefSeq" id="WP_201504223.1">
    <property type="nucleotide sequence ID" value="NZ_BAAAFR010000001.1"/>
</dbReference>
<dbReference type="InterPro" id="IPR036737">
    <property type="entry name" value="OmpA-like_sf"/>
</dbReference>
<dbReference type="EMBL" id="BAAAFR010000001">
    <property type="protein sequence ID" value="GAA0308743.1"/>
    <property type="molecule type" value="Genomic_DNA"/>
</dbReference>
<comment type="caution">
    <text evidence="7">The sequence shown here is derived from an EMBL/GenBank/DDBJ whole genome shotgun (WGS) entry which is preliminary data.</text>
</comment>
<organism evidence="7 8">
    <name type="scientific">Psychrobacter aestuarii</name>
    <dbReference type="NCBI Taxonomy" id="556327"/>
    <lineage>
        <taxon>Bacteria</taxon>
        <taxon>Pseudomonadati</taxon>
        <taxon>Pseudomonadota</taxon>
        <taxon>Gammaproteobacteria</taxon>
        <taxon>Moraxellales</taxon>
        <taxon>Moraxellaceae</taxon>
        <taxon>Psychrobacter</taxon>
    </lineage>
</organism>
<dbReference type="PRINTS" id="PR01021">
    <property type="entry name" value="OMPADOMAIN"/>
</dbReference>
<dbReference type="InterPro" id="IPR050330">
    <property type="entry name" value="Bact_OuterMem_StrucFunc"/>
</dbReference>
<feature type="region of interest" description="Disordered" evidence="5">
    <location>
        <begin position="499"/>
        <end position="525"/>
    </location>
</feature>
<dbReference type="PANTHER" id="PTHR30329:SF21">
    <property type="entry name" value="LIPOPROTEIN YIAD-RELATED"/>
    <property type="match status" value="1"/>
</dbReference>
<dbReference type="InterPro" id="IPR006664">
    <property type="entry name" value="OMP_bac"/>
</dbReference>
<dbReference type="PROSITE" id="PS51123">
    <property type="entry name" value="OMPA_2"/>
    <property type="match status" value="1"/>
</dbReference>
<dbReference type="CDD" id="cd07185">
    <property type="entry name" value="OmpA_C-like"/>
    <property type="match status" value="1"/>
</dbReference>
<name>A0ABP3FBF0_9GAMM</name>
<comment type="subcellular location">
    <subcellularLocation>
        <location evidence="1">Cell outer membrane</location>
    </subcellularLocation>
</comment>
<evidence type="ECO:0000256" key="2">
    <source>
        <dbReference type="ARBA" id="ARBA00023136"/>
    </source>
</evidence>
<protein>
    <submittedName>
        <fullName evidence="7">OmpA family protein</fullName>
    </submittedName>
</protein>
<feature type="region of interest" description="Disordered" evidence="5">
    <location>
        <begin position="195"/>
        <end position="218"/>
    </location>
</feature>
<dbReference type="Gene3D" id="3.30.1330.60">
    <property type="entry name" value="OmpA-like domain"/>
    <property type="match status" value="1"/>
</dbReference>